<dbReference type="Gene3D" id="2.30.180.10">
    <property type="entry name" value="FAS1 domain"/>
    <property type="match status" value="1"/>
</dbReference>
<organism evidence="3 4">
    <name type="scientific">Qipengyuania mesophila</name>
    <dbReference type="NCBI Taxonomy" id="2867246"/>
    <lineage>
        <taxon>Bacteria</taxon>
        <taxon>Pseudomonadati</taxon>
        <taxon>Pseudomonadota</taxon>
        <taxon>Alphaproteobacteria</taxon>
        <taxon>Sphingomonadales</taxon>
        <taxon>Erythrobacteraceae</taxon>
        <taxon>Qipengyuania</taxon>
    </lineage>
</organism>
<dbReference type="InterPro" id="IPR000782">
    <property type="entry name" value="FAS1_domain"/>
</dbReference>
<dbReference type="SMART" id="SM00554">
    <property type="entry name" value="FAS1"/>
    <property type="match status" value="1"/>
</dbReference>
<protein>
    <submittedName>
        <fullName evidence="3">Fasciclin domain-containing protein</fullName>
    </submittedName>
</protein>
<accession>A0ABS7JWK4</accession>
<dbReference type="InterPro" id="IPR050904">
    <property type="entry name" value="Adhesion/Biosynth-related"/>
</dbReference>
<gene>
    <name evidence="3" type="ORF">K3181_11355</name>
</gene>
<dbReference type="SUPFAM" id="SSF82153">
    <property type="entry name" value="FAS1 domain"/>
    <property type="match status" value="1"/>
</dbReference>
<dbReference type="InterPro" id="IPR036378">
    <property type="entry name" value="FAS1_dom_sf"/>
</dbReference>
<sequence length="192" mass="19728">MPATWKSALAPLALALLVPTTACSDADSSAKENGTRDDGTQTLASALASDNDLRSLQAAVERSDLSGVFDGPASYTVLAPDDAAFEALGDEGETLLEADQRPILVAILRDHLLPGHLTPETIGEAIERKGGPVTMTTLGQTEVSFSRSGDDIVVSSGDGTTAQFAGAAIATNNGVIIPIDTVLLPPRQDTAS</sequence>
<evidence type="ECO:0000259" key="2">
    <source>
        <dbReference type="PROSITE" id="PS50213"/>
    </source>
</evidence>
<keyword evidence="4" id="KW-1185">Reference proteome</keyword>
<name>A0ABS7JWK4_9SPHN</name>
<dbReference type="PANTHER" id="PTHR10900:SF77">
    <property type="entry name" value="FI19380P1"/>
    <property type="match status" value="1"/>
</dbReference>
<evidence type="ECO:0000313" key="4">
    <source>
        <dbReference type="Proteomes" id="UP000782554"/>
    </source>
</evidence>
<feature type="domain" description="FAS1" evidence="2">
    <location>
        <begin position="40"/>
        <end position="183"/>
    </location>
</feature>
<reference evidence="3 4" key="1">
    <citation type="submission" date="2021-08" db="EMBL/GenBank/DDBJ databases">
        <title>Comparative Genomics Analysis of the Genus Qipengyuania Reveals Extensive Genetic Diversity and Metabolic Versatility, Including the Description of Fifteen Novel Species.</title>
        <authorList>
            <person name="Liu Y."/>
        </authorList>
    </citation>
    <scope>NUCLEOTIDE SEQUENCE [LARGE SCALE GENOMIC DNA]</scope>
    <source>
        <strain evidence="3 4">YG27</strain>
    </source>
</reference>
<evidence type="ECO:0000256" key="1">
    <source>
        <dbReference type="SAM" id="SignalP"/>
    </source>
</evidence>
<feature type="signal peptide" evidence="1">
    <location>
        <begin position="1"/>
        <end position="24"/>
    </location>
</feature>
<dbReference type="PANTHER" id="PTHR10900">
    <property type="entry name" value="PERIOSTIN-RELATED"/>
    <property type="match status" value="1"/>
</dbReference>
<dbReference type="PROSITE" id="PS50213">
    <property type="entry name" value="FAS1"/>
    <property type="match status" value="1"/>
</dbReference>
<evidence type="ECO:0000313" key="3">
    <source>
        <dbReference type="EMBL" id="MBX7502039.1"/>
    </source>
</evidence>
<feature type="chain" id="PRO_5045914812" evidence="1">
    <location>
        <begin position="25"/>
        <end position="192"/>
    </location>
</feature>
<dbReference type="Pfam" id="PF02469">
    <property type="entry name" value="Fasciclin"/>
    <property type="match status" value="1"/>
</dbReference>
<keyword evidence="1" id="KW-0732">Signal</keyword>
<dbReference type="RefSeq" id="WP_221603216.1">
    <property type="nucleotide sequence ID" value="NZ_JAIGNU010000002.1"/>
</dbReference>
<dbReference type="EMBL" id="JAIGNU010000002">
    <property type="protein sequence ID" value="MBX7502039.1"/>
    <property type="molecule type" value="Genomic_DNA"/>
</dbReference>
<comment type="caution">
    <text evidence="3">The sequence shown here is derived from an EMBL/GenBank/DDBJ whole genome shotgun (WGS) entry which is preliminary data.</text>
</comment>
<dbReference type="Proteomes" id="UP000782554">
    <property type="component" value="Unassembled WGS sequence"/>
</dbReference>
<proteinExistence type="predicted"/>